<dbReference type="EMBL" id="JAHLPM010000003">
    <property type="protein sequence ID" value="MBU5437256.1"/>
    <property type="molecule type" value="Genomic_DNA"/>
</dbReference>
<dbReference type="Pfam" id="PF03960">
    <property type="entry name" value="ArsC"/>
    <property type="match status" value="1"/>
</dbReference>
<dbReference type="InterPro" id="IPR006660">
    <property type="entry name" value="Arsenate_reductase-like"/>
</dbReference>
<dbReference type="CDD" id="cd03036">
    <property type="entry name" value="ArsC_like"/>
    <property type="match status" value="1"/>
</dbReference>
<dbReference type="Proteomes" id="UP000749471">
    <property type="component" value="Unassembled WGS sequence"/>
</dbReference>
<evidence type="ECO:0000313" key="2">
    <source>
        <dbReference type="EMBL" id="MBU5437256.1"/>
    </source>
</evidence>
<dbReference type="PANTHER" id="PTHR30041">
    <property type="entry name" value="ARSENATE REDUCTASE"/>
    <property type="match status" value="1"/>
</dbReference>
<dbReference type="InterPro" id="IPR006504">
    <property type="entry name" value="Tscrpt_reg_Spx/MgsR"/>
</dbReference>
<protein>
    <submittedName>
        <fullName evidence="2">Arsenate reductase family protein</fullName>
    </submittedName>
</protein>
<keyword evidence="3" id="KW-1185">Reference proteome</keyword>
<evidence type="ECO:0000256" key="1">
    <source>
        <dbReference type="PROSITE-ProRule" id="PRU01282"/>
    </source>
</evidence>
<evidence type="ECO:0000313" key="3">
    <source>
        <dbReference type="Proteomes" id="UP000749471"/>
    </source>
</evidence>
<comment type="similarity">
    <text evidence="1">Belongs to the ArsC family.</text>
</comment>
<name>A0ABS6E3V0_9FIRM</name>
<organism evidence="2 3">
    <name type="scientific">Tissierella simiarum</name>
    <dbReference type="NCBI Taxonomy" id="2841534"/>
    <lineage>
        <taxon>Bacteria</taxon>
        <taxon>Bacillati</taxon>
        <taxon>Bacillota</taxon>
        <taxon>Tissierellia</taxon>
        <taxon>Tissierellales</taxon>
        <taxon>Tissierellaceae</taxon>
        <taxon>Tissierella</taxon>
    </lineage>
</organism>
<dbReference type="RefSeq" id="WP_216517191.1">
    <property type="nucleotide sequence ID" value="NZ_JAHLPM010000003.1"/>
</dbReference>
<proteinExistence type="inferred from homology"/>
<accession>A0ABS6E3V0</accession>
<dbReference type="PANTHER" id="PTHR30041:SF8">
    <property type="entry name" value="PROTEIN YFFB"/>
    <property type="match status" value="1"/>
</dbReference>
<gene>
    <name evidence="2" type="ORF">KQI42_04500</name>
</gene>
<dbReference type="PROSITE" id="PS51353">
    <property type="entry name" value="ARSC"/>
    <property type="match status" value="1"/>
</dbReference>
<dbReference type="NCBIfam" id="TIGR01617">
    <property type="entry name" value="arsC_related"/>
    <property type="match status" value="1"/>
</dbReference>
<sequence>MEYLFICYSKCSTCKKAKKWLDDNNILYKERPINENNPTADELKEWIVKSGYPIKRFFNTSGNLYKELGLKDKLPNMSDDEKIMLLATDGMLVKRPILVGEDVVLVGFKEEEWNKILK</sequence>
<comment type="caution">
    <text evidence="2">The sequence shown here is derived from an EMBL/GenBank/DDBJ whole genome shotgun (WGS) entry which is preliminary data.</text>
</comment>
<reference evidence="2 3" key="1">
    <citation type="submission" date="2021-06" db="EMBL/GenBank/DDBJ databases">
        <authorList>
            <person name="Sun Q."/>
            <person name="Li D."/>
        </authorList>
    </citation>
    <scope>NUCLEOTIDE SEQUENCE [LARGE SCALE GENOMIC DNA]</scope>
    <source>
        <strain evidence="2 3">MSJ-40</strain>
    </source>
</reference>